<feature type="region of interest" description="Disordered" evidence="1">
    <location>
        <begin position="118"/>
        <end position="173"/>
    </location>
</feature>
<feature type="compositionally biased region" description="Polar residues" evidence="1">
    <location>
        <begin position="146"/>
        <end position="166"/>
    </location>
</feature>
<reference evidence="2" key="1">
    <citation type="submission" date="2021-03" db="EMBL/GenBank/DDBJ databases">
        <title>Chromosome level genome of the anhydrobiotic midge Polypedilum vanderplanki.</title>
        <authorList>
            <person name="Yoshida Y."/>
            <person name="Kikawada T."/>
            <person name="Gusev O."/>
        </authorList>
    </citation>
    <scope>NUCLEOTIDE SEQUENCE</scope>
    <source>
        <strain evidence="2">NIAS01</strain>
        <tissue evidence="2">Whole body or cell culture</tissue>
    </source>
</reference>
<sequence>MTIKTLKATTASCNSSSNTNIKSNLISDIMPSKRGGAVRNLFNTSVDRKELEQQLKVVERASNRALGNYKYESKISEIRRDDADQMRKLKYLPPKEIVDKRHVKCSSQKTLQAMMLSRDEQSLTTSSATLLNPSPSSSSKLQPPTYNRSSTLPAGQRTITDYYQSTKRSRQNR</sequence>
<keyword evidence="3" id="KW-1185">Reference proteome</keyword>
<gene>
    <name evidence="2" type="ORF">PVAND_003822</name>
</gene>
<dbReference type="Proteomes" id="UP001107558">
    <property type="component" value="Chromosome 3"/>
</dbReference>
<protein>
    <submittedName>
        <fullName evidence="2">Uncharacterized protein</fullName>
    </submittedName>
</protein>
<dbReference type="AlphaFoldDB" id="A0A9J6BWA5"/>
<proteinExistence type="predicted"/>
<evidence type="ECO:0000313" key="3">
    <source>
        <dbReference type="Proteomes" id="UP001107558"/>
    </source>
</evidence>
<dbReference type="OrthoDB" id="10478451at2759"/>
<feature type="compositionally biased region" description="Low complexity" evidence="1">
    <location>
        <begin position="122"/>
        <end position="145"/>
    </location>
</feature>
<accession>A0A9J6BWA5</accession>
<evidence type="ECO:0000313" key="2">
    <source>
        <dbReference type="EMBL" id="KAG5673805.1"/>
    </source>
</evidence>
<organism evidence="2 3">
    <name type="scientific">Polypedilum vanderplanki</name>
    <name type="common">Sleeping chironomid midge</name>
    <dbReference type="NCBI Taxonomy" id="319348"/>
    <lineage>
        <taxon>Eukaryota</taxon>
        <taxon>Metazoa</taxon>
        <taxon>Ecdysozoa</taxon>
        <taxon>Arthropoda</taxon>
        <taxon>Hexapoda</taxon>
        <taxon>Insecta</taxon>
        <taxon>Pterygota</taxon>
        <taxon>Neoptera</taxon>
        <taxon>Endopterygota</taxon>
        <taxon>Diptera</taxon>
        <taxon>Nematocera</taxon>
        <taxon>Chironomoidea</taxon>
        <taxon>Chironomidae</taxon>
        <taxon>Chironominae</taxon>
        <taxon>Polypedilum</taxon>
        <taxon>Polypedilum</taxon>
    </lineage>
</organism>
<comment type="caution">
    <text evidence="2">The sequence shown here is derived from an EMBL/GenBank/DDBJ whole genome shotgun (WGS) entry which is preliminary data.</text>
</comment>
<dbReference type="EMBL" id="JADBJN010000003">
    <property type="protein sequence ID" value="KAG5673805.1"/>
    <property type="molecule type" value="Genomic_DNA"/>
</dbReference>
<evidence type="ECO:0000256" key="1">
    <source>
        <dbReference type="SAM" id="MobiDB-lite"/>
    </source>
</evidence>
<name>A0A9J6BWA5_POLVA</name>